<sequence>MPSTTSAVWKACTRRTVSRTTTAVESALSDSTRHLHSWFFMPKLTALSSPALSPSVTATVDSRNRFCPLPFFMPPGVCDFEDVLNATSIAAAVAASTMTRQSLAMAPFPSPSFSPALILTRLPKARQQTLPRPANGFGAAYVATTTTRTYLKRRGNEAGRGKSNRRMQKKEAQM</sequence>
<keyword evidence="3" id="KW-1185">Reference proteome</keyword>
<evidence type="ECO:0000256" key="1">
    <source>
        <dbReference type="SAM" id="MobiDB-lite"/>
    </source>
</evidence>
<dbReference type="HOGENOM" id="CLU_1540181_0_0_1"/>
<reference evidence="3" key="1">
    <citation type="journal article" date="2014" name="Proc. Natl. Acad. Sci. U.S.A.">
        <title>Extensive sampling of basidiomycete genomes demonstrates inadequacy of the white-rot/brown-rot paradigm for wood decay fungi.</title>
        <authorList>
            <person name="Riley R."/>
            <person name="Salamov A.A."/>
            <person name="Brown D.W."/>
            <person name="Nagy L.G."/>
            <person name="Floudas D."/>
            <person name="Held B.W."/>
            <person name="Levasseur A."/>
            <person name="Lombard V."/>
            <person name="Morin E."/>
            <person name="Otillar R."/>
            <person name="Lindquist E.A."/>
            <person name="Sun H."/>
            <person name="LaButti K.M."/>
            <person name="Schmutz J."/>
            <person name="Jabbour D."/>
            <person name="Luo H."/>
            <person name="Baker S.E."/>
            <person name="Pisabarro A.G."/>
            <person name="Walton J.D."/>
            <person name="Blanchette R.A."/>
            <person name="Henrissat B."/>
            <person name="Martin F."/>
            <person name="Cullen D."/>
            <person name="Hibbett D.S."/>
            <person name="Grigoriev I.V."/>
        </authorList>
    </citation>
    <scope>NUCLEOTIDE SEQUENCE [LARGE SCALE GENOMIC DNA]</scope>
    <source>
        <strain evidence="3">CBS 339.88</strain>
    </source>
</reference>
<accession>A0A067SSK5</accession>
<feature type="region of interest" description="Disordered" evidence="1">
    <location>
        <begin position="152"/>
        <end position="174"/>
    </location>
</feature>
<dbReference type="Proteomes" id="UP000027222">
    <property type="component" value="Unassembled WGS sequence"/>
</dbReference>
<proteinExistence type="predicted"/>
<gene>
    <name evidence="2" type="ORF">GALMADRAFT_880756</name>
</gene>
<protein>
    <submittedName>
        <fullName evidence="2">Uncharacterized protein</fullName>
    </submittedName>
</protein>
<name>A0A067SSK5_GALM3</name>
<dbReference type="EMBL" id="KL142396">
    <property type="protein sequence ID" value="KDR70669.1"/>
    <property type="molecule type" value="Genomic_DNA"/>
</dbReference>
<evidence type="ECO:0000313" key="2">
    <source>
        <dbReference type="EMBL" id="KDR70669.1"/>
    </source>
</evidence>
<evidence type="ECO:0000313" key="3">
    <source>
        <dbReference type="Proteomes" id="UP000027222"/>
    </source>
</evidence>
<organism evidence="2 3">
    <name type="scientific">Galerina marginata (strain CBS 339.88)</name>
    <dbReference type="NCBI Taxonomy" id="685588"/>
    <lineage>
        <taxon>Eukaryota</taxon>
        <taxon>Fungi</taxon>
        <taxon>Dikarya</taxon>
        <taxon>Basidiomycota</taxon>
        <taxon>Agaricomycotina</taxon>
        <taxon>Agaricomycetes</taxon>
        <taxon>Agaricomycetidae</taxon>
        <taxon>Agaricales</taxon>
        <taxon>Agaricineae</taxon>
        <taxon>Strophariaceae</taxon>
        <taxon>Galerina</taxon>
    </lineage>
</organism>
<dbReference type="AlphaFoldDB" id="A0A067SSK5"/>